<evidence type="ECO:0000313" key="2">
    <source>
        <dbReference type="EMBL" id="CAA7018210.1"/>
    </source>
</evidence>
<feature type="coiled-coil region" evidence="1">
    <location>
        <begin position="85"/>
        <end position="136"/>
    </location>
</feature>
<gene>
    <name evidence="3" type="ORF">MERR_LOCUS20007</name>
    <name evidence="4" type="ORF">MERR_LOCUS27905</name>
    <name evidence="2" type="ORF">MERR_LOCUS5445</name>
</gene>
<dbReference type="EMBL" id="CACVBM020001127">
    <property type="protein sequence ID" value="CAA7032772.1"/>
    <property type="molecule type" value="Genomic_DNA"/>
</dbReference>
<accession>A0A6D2HNL1</accession>
<organism evidence="2 5">
    <name type="scientific">Microthlaspi erraticum</name>
    <dbReference type="NCBI Taxonomy" id="1685480"/>
    <lineage>
        <taxon>Eukaryota</taxon>
        <taxon>Viridiplantae</taxon>
        <taxon>Streptophyta</taxon>
        <taxon>Embryophyta</taxon>
        <taxon>Tracheophyta</taxon>
        <taxon>Spermatophyta</taxon>
        <taxon>Magnoliopsida</taxon>
        <taxon>eudicotyledons</taxon>
        <taxon>Gunneridae</taxon>
        <taxon>Pentapetalae</taxon>
        <taxon>rosids</taxon>
        <taxon>malvids</taxon>
        <taxon>Brassicales</taxon>
        <taxon>Brassicaceae</taxon>
        <taxon>Coluteocarpeae</taxon>
        <taxon>Microthlaspi</taxon>
    </lineage>
</organism>
<dbReference type="Proteomes" id="UP000467841">
    <property type="component" value="Unassembled WGS sequence"/>
</dbReference>
<evidence type="ECO:0000313" key="3">
    <source>
        <dbReference type="EMBL" id="CAA7032772.1"/>
    </source>
</evidence>
<dbReference type="OrthoDB" id="1111795at2759"/>
<evidence type="ECO:0008006" key="6">
    <source>
        <dbReference type="Google" id="ProtNLM"/>
    </source>
</evidence>
<dbReference type="AlphaFoldDB" id="A0A6D2HNL1"/>
<dbReference type="PANTHER" id="PTHR46236:SF12">
    <property type="entry name" value="MATH DOMAIN-CONTAINING PROTEIN"/>
    <property type="match status" value="1"/>
</dbReference>
<evidence type="ECO:0000313" key="4">
    <source>
        <dbReference type="EMBL" id="CAA7040670.1"/>
    </source>
</evidence>
<keyword evidence="5" id="KW-1185">Reference proteome</keyword>
<proteinExistence type="predicted"/>
<dbReference type="PANTHER" id="PTHR46236">
    <property type="entry name" value="TRAF-LIKE SUPERFAMILY PROTEIN"/>
    <property type="match status" value="1"/>
</dbReference>
<dbReference type="EMBL" id="CACVBM020000360">
    <property type="protein sequence ID" value="CAA7018210.1"/>
    <property type="molecule type" value="Genomic_DNA"/>
</dbReference>
<dbReference type="InterPro" id="IPR050804">
    <property type="entry name" value="MCC"/>
</dbReference>
<protein>
    <recommendedName>
        <fullName evidence="6">MATH domain-containing protein</fullName>
    </recommendedName>
</protein>
<keyword evidence="1" id="KW-0175">Coiled coil</keyword>
<reference evidence="2 5" key="1">
    <citation type="submission" date="2020-01" db="EMBL/GenBank/DDBJ databases">
        <authorList>
            <person name="Mishra B."/>
        </authorList>
    </citation>
    <scope>NUCLEOTIDE SEQUENCE [LARGE SCALE GENOMIC DNA]</scope>
</reference>
<sequence>MNKSSLLQTSILYSQVGSVTRLFTKHPDIAVNVRPKNQLAKTTYMNLLLGLIKTLDKPLISITDTELSNAHSELIELTDVAGFKLDWLKTKLDEMSLERKKANADGSRVRELEDQIQNLKAELDEEKVKSASYAAKVLSLEKTV</sequence>
<evidence type="ECO:0000313" key="5">
    <source>
        <dbReference type="Proteomes" id="UP000467841"/>
    </source>
</evidence>
<name>A0A6D2HNL1_9BRAS</name>
<dbReference type="EMBL" id="CACVBM020001231">
    <property type="protein sequence ID" value="CAA7040670.1"/>
    <property type="molecule type" value="Genomic_DNA"/>
</dbReference>
<evidence type="ECO:0000256" key="1">
    <source>
        <dbReference type="SAM" id="Coils"/>
    </source>
</evidence>